<dbReference type="InterPro" id="IPR016032">
    <property type="entry name" value="Sig_transdc_resp-reg_C-effctor"/>
</dbReference>
<proteinExistence type="predicted"/>
<gene>
    <name evidence="1" type="ORF">PQR62_10575</name>
</gene>
<dbReference type="RefSeq" id="WP_408157612.1">
    <property type="nucleotide sequence ID" value="NZ_JAQQFM010000004.1"/>
</dbReference>
<dbReference type="InterPro" id="IPR036388">
    <property type="entry name" value="WH-like_DNA-bd_sf"/>
</dbReference>
<accession>A0ABW9A8R6</accession>
<dbReference type="Gene3D" id="1.10.10.10">
    <property type="entry name" value="Winged helix-like DNA-binding domain superfamily/Winged helix DNA-binding domain"/>
    <property type="match status" value="1"/>
</dbReference>
<name>A0ABW9A8R6_9BURK</name>
<protein>
    <submittedName>
        <fullName evidence="1">Helix-turn-helix transcriptional regulator</fullName>
    </submittedName>
</protein>
<dbReference type="SUPFAM" id="SSF46894">
    <property type="entry name" value="C-terminal effector domain of the bipartite response regulators"/>
    <property type="match status" value="1"/>
</dbReference>
<sequence>MQKISGCRCKQADLRHGVAIRDAGNREWGWGMGVADASFEELLGLIYESVHDTRLLVPVMQKICTGIGAAAGHYVRMDLDCGAVSSSLITHESYAGGEAEYAAYYSRIDPRLAWLNAGEAGEWRLDQTRFDETFIRDSEFYNDFLGRNGVRHIAACHLGGGGKEREVLGFLRHADAPFYQEEHVQFLQRLSPHLNRAAALRGKLQQQNLLLQQERVLVENLAANVGIVYLSAAGKLVSMNAAASALLSAGDGIGILRDSLVAREPDDRDNLARLLQGALSASAPRASWMRLRRTSGVLTVSAIPFGTRDSLDATENSAAAAILMEHSITPKLPPTNMLQATFKLTQAEAKLAVALLQEETLQSYSEKQGISRNTARTHLASLFAKTGVRRQPDLMRLLLATQPGPLVPVSSDFIA</sequence>
<dbReference type="Proteomes" id="UP001629246">
    <property type="component" value="Unassembled WGS sequence"/>
</dbReference>
<keyword evidence="2" id="KW-1185">Reference proteome</keyword>
<evidence type="ECO:0000313" key="1">
    <source>
        <dbReference type="EMBL" id="MFL9924712.1"/>
    </source>
</evidence>
<organism evidence="1 2">
    <name type="scientific">Herbaspirillum lusitanum</name>
    <dbReference type="NCBI Taxonomy" id="213312"/>
    <lineage>
        <taxon>Bacteria</taxon>
        <taxon>Pseudomonadati</taxon>
        <taxon>Pseudomonadota</taxon>
        <taxon>Betaproteobacteria</taxon>
        <taxon>Burkholderiales</taxon>
        <taxon>Oxalobacteraceae</taxon>
        <taxon>Herbaspirillum</taxon>
    </lineage>
</organism>
<reference evidence="1 2" key="1">
    <citation type="journal article" date="2024" name="Chem. Sci.">
        <title>Discovery of megapolipeptins by genome mining of a Burkholderiales bacteria collection.</title>
        <authorList>
            <person name="Paulo B.S."/>
            <person name="Recchia M.J.J."/>
            <person name="Lee S."/>
            <person name="Fergusson C.H."/>
            <person name="Romanowski S.B."/>
            <person name="Hernandez A."/>
            <person name="Krull N."/>
            <person name="Liu D.Y."/>
            <person name="Cavanagh H."/>
            <person name="Bos A."/>
            <person name="Gray C.A."/>
            <person name="Murphy B.T."/>
            <person name="Linington R.G."/>
            <person name="Eustaquio A.S."/>
        </authorList>
    </citation>
    <scope>NUCLEOTIDE SEQUENCE [LARGE SCALE GENOMIC DNA]</scope>
    <source>
        <strain evidence="1 2">RL21-008-BIB-A</strain>
    </source>
</reference>
<dbReference type="EMBL" id="JAQQFM010000004">
    <property type="protein sequence ID" value="MFL9924712.1"/>
    <property type="molecule type" value="Genomic_DNA"/>
</dbReference>
<evidence type="ECO:0000313" key="2">
    <source>
        <dbReference type="Proteomes" id="UP001629246"/>
    </source>
</evidence>
<comment type="caution">
    <text evidence="1">The sequence shown here is derived from an EMBL/GenBank/DDBJ whole genome shotgun (WGS) entry which is preliminary data.</text>
</comment>